<comment type="function">
    <text evidence="6">A probable RNA chaperone. Forms a complex with KhpA which binds to cellular RNA and controls its expression. Plays a role in peptidoglycan (PG) homeostasis and cell length regulation.</text>
</comment>
<evidence type="ECO:0000256" key="6">
    <source>
        <dbReference type="HAMAP-Rule" id="MF_00867"/>
    </source>
</evidence>
<comment type="domain">
    <text evidence="6">Has an N-terminal Jag-N domain and 2 RNA-binding domains (KH and R3H).</text>
</comment>
<accession>A0ABW0I2V6</accession>
<dbReference type="NCBIfam" id="NF041568">
    <property type="entry name" value="Jag_EloR"/>
    <property type="match status" value="1"/>
</dbReference>
<dbReference type="Proteomes" id="UP001596113">
    <property type="component" value="Unassembled WGS sequence"/>
</dbReference>
<gene>
    <name evidence="8" type="primary">jag</name>
    <name evidence="6" type="synonym">eloR</name>
    <name evidence="6" type="synonym">khpB</name>
    <name evidence="8" type="ORF">ACFPOF_28685</name>
</gene>
<dbReference type="PANTHER" id="PTHR35800:SF1">
    <property type="entry name" value="RNA-BINDING PROTEIN KHPB"/>
    <property type="match status" value="1"/>
</dbReference>
<dbReference type="InterPro" id="IPR039247">
    <property type="entry name" value="KhpB"/>
</dbReference>
<dbReference type="Pfam" id="PF13083">
    <property type="entry name" value="KH_KhpA-B"/>
    <property type="match status" value="1"/>
</dbReference>
<dbReference type="CDD" id="cd02644">
    <property type="entry name" value="R3H_jag"/>
    <property type="match status" value="1"/>
</dbReference>
<dbReference type="Pfam" id="PF01424">
    <property type="entry name" value="R3H"/>
    <property type="match status" value="1"/>
</dbReference>
<keyword evidence="3 6" id="KW-0133">Cell shape</keyword>
<keyword evidence="2 6" id="KW-0694">RNA-binding</keyword>
<proteinExistence type="inferred from homology"/>
<dbReference type="PANTHER" id="PTHR35800">
    <property type="entry name" value="PROTEIN JAG"/>
    <property type="match status" value="1"/>
</dbReference>
<dbReference type="InterPro" id="IPR001374">
    <property type="entry name" value="R3H_dom"/>
</dbReference>
<comment type="subcellular location">
    <subcellularLocation>
        <location evidence="6">Cytoplasm</location>
    </subcellularLocation>
</comment>
<evidence type="ECO:0000256" key="4">
    <source>
        <dbReference type="ARBA" id="ARBA00023186"/>
    </source>
</evidence>
<dbReference type="InterPro" id="IPR034079">
    <property type="entry name" value="R3H_KhpB"/>
</dbReference>
<feature type="domain" description="R3H" evidence="7">
    <location>
        <begin position="140"/>
        <end position="205"/>
    </location>
</feature>
<sequence length="205" mass="22985">MKMLVASGKTIEEAVRSGLAQLGVKEDRVNITVLEQPSKGLFGLIGAREAKVQLELLPDGVEEAISFLRAVSEAMELTVSVEREDEGESIRINISGSDLGILIGRRGQTLDSLQYLANIVANRHSDHHLRIVLDAEQFRERRRQTLEALSERMASRVVRTRKEIVLEPMSSQERKIIHARLQANPNVKTYSQGDEPNRRIVIALK</sequence>
<keyword evidence="4 6" id="KW-0143">Chaperone</keyword>
<dbReference type="Gene3D" id="3.30.30.80">
    <property type="entry name" value="probable RNA-binding protein from clostridium symbiosum atcc 14940"/>
    <property type="match status" value="1"/>
</dbReference>
<dbReference type="InterPro" id="IPR038247">
    <property type="entry name" value="Jag_N_dom_sf"/>
</dbReference>
<dbReference type="CDD" id="cd02414">
    <property type="entry name" value="KH-II_Jag"/>
    <property type="match status" value="1"/>
</dbReference>
<dbReference type="PROSITE" id="PS51061">
    <property type="entry name" value="R3H"/>
    <property type="match status" value="1"/>
</dbReference>
<dbReference type="InterPro" id="IPR032782">
    <property type="entry name" value="KhpB_N"/>
</dbReference>
<comment type="subunit">
    <text evidence="6">Forms a complex with KhpA.</text>
</comment>
<evidence type="ECO:0000259" key="7">
    <source>
        <dbReference type="PROSITE" id="PS51061"/>
    </source>
</evidence>
<evidence type="ECO:0000313" key="9">
    <source>
        <dbReference type="Proteomes" id="UP001596113"/>
    </source>
</evidence>
<keyword evidence="1 6" id="KW-0963">Cytoplasm</keyword>
<comment type="caution">
    <text evidence="8">The sequence shown here is derived from an EMBL/GenBank/DDBJ whole genome shotgun (WGS) entry which is preliminary data.</text>
</comment>
<evidence type="ECO:0000256" key="5">
    <source>
        <dbReference type="ARBA" id="ARBA00023316"/>
    </source>
</evidence>
<dbReference type="InterPro" id="IPR036867">
    <property type="entry name" value="R3H_dom_sf"/>
</dbReference>
<evidence type="ECO:0000313" key="8">
    <source>
        <dbReference type="EMBL" id="MFC5406726.1"/>
    </source>
</evidence>
<dbReference type="Pfam" id="PF14804">
    <property type="entry name" value="Jag_N"/>
    <property type="match status" value="1"/>
</dbReference>
<dbReference type="EMBL" id="JBHSMI010000056">
    <property type="protein sequence ID" value="MFC5406726.1"/>
    <property type="molecule type" value="Genomic_DNA"/>
</dbReference>
<dbReference type="RefSeq" id="WP_378138817.1">
    <property type="nucleotide sequence ID" value="NZ_JBHSMI010000056.1"/>
</dbReference>
<dbReference type="HAMAP" id="MF_00867">
    <property type="entry name" value="KhpB"/>
    <property type="match status" value="1"/>
</dbReference>
<evidence type="ECO:0000256" key="3">
    <source>
        <dbReference type="ARBA" id="ARBA00022960"/>
    </source>
</evidence>
<dbReference type="SMART" id="SM00393">
    <property type="entry name" value="R3H"/>
    <property type="match status" value="1"/>
</dbReference>
<reference evidence="9" key="1">
    <citation type="journal article" date="2019" name="Int. J. Syst. Evol. Microbiol.">
        <title>The Global Catalogue of Microorganisms (GCM) 10K type strain sequencing project: providing services to taxonomists for standard genome sequencing and annotation.</title>
        <authorList>
            <consortium name="The Broad Institute Genomics Platform"/>
            <consortium name="The Broad Institute Genome Sequencing Center for Infectious Disease"/>
            <person name="Wu L."/>
            <person name="Ma J."/>
        </authorList>
    </citation>
    <scope>NUCLEOTIDE SEQUENCE [LARGE SCALE GENOMIC DNA]</scope>
    <source>
        <strain evidence="9">CGMCC 1.18575</strain>
    </source>
</reference>
<feature type="region of interest" description="Jag_N domain" evidence="6">
    <location>
        <begin position="5"/>
        <end position="55"/>
    </location>
</feature>
<dbReference type="InterPro" id="IPR015946">
    <property type="entry name" value="KH_dom-like_a/b"/>
</dbReference>
<name>A0ABW0I2V6_9BACL</name>
<dbReference type="Gene3D" id="3.30.300.20">
    <property type="match status" value="1"/>
</dbReference>
<organism evidence="8 9">
    <name type="scientific">Cohnella soli</name>
    <dbReference type="NCBI Taxonomy" id="425005"/>
    <lineage>
        <taxon>Bacteria</taxon>
        <taxon>Bacillati</taxon>
        <taxon>Bacillota</taxon>
        <taxon>Bacilli</taxon>
        <taxon>Bacillales</taxon>
        <taxon>Paenibacillaceae</taxon>
        <taxon>Cohnella</taxon>
    </lineage>
</organism>
<dbReference type="SMART" id="SM01245">
    <property type="entry name" value="Jag_N"/>
    <property type="match status" value="1"/>
</dbReference>
<comment type="similarity">
    <text evidence="6">Belongs to the KhpB RNA-binding protein family.</text>
</comment>
<evidence type="ECO:0000256" key="2">
    <source>
        <dbReference type="ARBA" id="ARBA00022884"/>
    </source>
</evidence>
<protein>
    <recommendedName>
        <fullName evidence="6">RNA-binding protein KhpB</fullName>
    </recommendedName>
    <alternativeName>
        <fullName evidence="6">RNA-binding protein EloR</fullName>
    </alternativeName>
</protein>
<dbReference type="InterPro" id="IPR038008">
    <property type="entry name" value="Jag_KH"/>
</dbReference>
<keyword evidence="9" id="KW-1185">Reference proteome</keyword>
<evidence type="ECO:0000256" key="1">
    <source>
        <dbReference type="ARBA" id="ARBA00022490"/>
    </source>
</evidence>
<keyword evidence="5 6" id="KW-0961">Cell wall biogenesis/degradation</keyword>
<dbReference type="Gene3D" id="3.30.1370.50">
    <property type="entry name" value="R3H-like domain"/>
    <property type="match status" value="1"/>
</dbReference>
<dbReference type="SUPFAM" id="SSF82708">
    <property type="entry name" value="R3H domain"/>
    <property type="match status" value="1"/>
</dbReference>